<keyword evidence="9" id="KW-0560">Oxidoreductase</keyword>
<keyword evidence="7 13" id="KW-0479">Metal-binding</keyword>
<comment type="subcellular location">
    <subcellularLocation>
        <location evidence="2">Membrane</location>
    </subcellularLocation>
</comment>
<comment type="cofactor">
    <cofactor evidence="1 13">
        <name>heme</name>
        <dbReference type="ChEBI" id="CHEBI:30413"/>
    </cofactor>
</comment>
<dbReference type="Gene3D" id="1.10.630.10">
    <property type="entry name" value="Cytochrome P450"/>
    <property type="match status" value="1"/>
</dbReference>
<feature type="binding site" description="axial binding residue" evidence="13">
    <location>
        <position position="469"/>
    </location>
    <ligand>
        <name>heme</name>
        <dbReference type="ChEBI" id="CHEBI:30413"/>
    </ligand>
    <ligandPart>
        <name>Fe</name>
        <dbReference type="ChEBI" id="CHEBI:18248"/>
    </ligandPart>
</feature>
<comment type="caution">
    <text evidence="14">The sequence shown here is derived from an EMBL/GenBank/DDBJ whole genome shotgun (WGS) entry which is preliminary data.</text>
</comment>
<dbReference type="GO" id="GO:0016020">
    <property type="term" value="C:membrane"/>
    <property type="evidence" value="ECO:0007669"/>
    <property type="project" value="UniProtKB-SubCell"/>
</dbReference>
<dbReference type="AlphaFoldDB" id="A0AAD7FSV3"/>
<name>A0AAD7FSV3_9AGAR</name>
<evidence type="ECO:0000256" key="12">
    <source>
        <dbReference type="ARBA" id="ARBA00023136"/>
    </source>
</evidence>
<dbReference type="GO" id="GO:0020037">
    <property type="term" value="F:heme binding"/>
    <property type="evidence" value="ECO:0007669"/>
    <property type="project" value="InterPro"/>
</dbReference>
<organism evidence="14 15">
    <name type="scientific">Roridomyces roridus</name>
    <dbReference type="NCBI Taxonomy" id="1738132"/>
    <lineage>
        <taxon>Eukaryota</taxon>
        <taxon>Fungi</taxon>
        <taxon>Dikarya</taxon>
        <taxon>Basidiomycota</taxon>
        <taxon>Agaricomycotina</taxon>
        <taxon>Agaricomycetes</taxon>
        <taxon>Agaricomycetidae</taxon>
        <taxon>Agaricales</taxon>
        <taxon>Marasmiineae</taxon>
        <taxon>Mycenaceae</taxon>
        <taxon>Roridomyces</taxon>
    </lineage>
</organism>
<dbReference type="PANTHER" id="PTHR24305">
    <property type="entry name" value="CYTOCHROME P450"/>
    <property type="match status" value="1"/>
</dbReference>
<evidence type="ECO:0000256" key="7">
    <source>
        <dbReference type="ARBA" id="ARBA00022723"/>
    </source>
</evidence>
<proteinExistence type="inferred from homology"/>
<dbReference type="Pfam" id="PF00067">
    <property type="entry name" value="p450"/>
    <property type="match status" value="1"/>
</dbReference>
<dbReference type="InterPro" id="IPR002403">
    <property type="entry name" value="Cyt_P450_E_grp-IV"/>
</dbReference>
<evidence type="ECO:0000256" key="9">
    <source>
        <dbReference type="ARBA" id="ARBA00023002"/>
    </source>
</evidence>
<dbReference type="PANTHER" id="PTHR24305:SF166">
    <property type="entry name" value="CYTOCHROME P450 12A4, MITOCHONDRIAL-RELATED"/>
    <property type="match status" value="1"/>
</dbReference>
<keyword evidence="12" id="KW-0472">Membrane</keyword>
<comment type="pathway">
    <text evidence="3">Secondary metabolite biosynthesis; terpenoid biosynthesis.</text>
</comment>
<evidence type="ECO:0000256" key="10">
    <source>
        <dbReference type="ARBA" id="ARBA00023004"/>
    </source>
</evidence>
<dbReference type="GO" id="GO:0005506">
    <property type="term" value="F:iron ion binding"/>
    <property type="evidence" value="ECO:0007669"/>
    <property type="project" value="InterPro"/>
</dbReference>
<dbReference type="PRINTS" id="PR00465">
    <property type="entry name" value="EP450IV"/>
</dbReference>
<evidence type="ECO:0000256" key="4">
    <source>
        <dbReference type="ARBA" id="ARBA00010617"/>
    </source>
</evidence>
<dbReference type="GO" id="GO:0004497">
    <property type="term" value="F:monooxygenase activity"/>
    <property type="evidence" value="ECO:0007669"/>
    <property type="project" value="UniProtKB-KW"/>
</dbReference>
<reference evidence="14" key="1">
    <citation type="submission" date="2023-03" db="EMBL/GenBank/DDBJ databases">
        <title>Massive genome expansion in bonnet fungi (Mycena s.s.) driven by repeated elements and novel gene families across ecological guilds.</title>
        <authorList>
            <consortium name="Lawrence Berkeley National Laboratory"/>
            <person name="Harder C.B."/>
            <person name="Miyauchi S."/>
            <person name="Viragh M."/>
            <person name="Kuo A."/>
            <person name="Thoen E."/>
            <person name="Andreopoulos B."/>
            <person name="Lu D."/>
            <person name="Skrede I."/>
            <person name="Drula E."/>
            <person name="Henrissat B."/>
            <person name="Morin E."/>
            <person name="Kohler A."/>
            <person name="Barry K."/>
            <person name="LaButti K."/>
            <person name="Morin E."/>
            <person name="Salamov A."/>
            <person name="Lipzen A."/>
            <person name="Mereny Z."/>
            <person name="Hegedus B."/>
            <person name="Baldrian P."/>
            <person name="Stursova M."/>
            <person name="Weitz H."/>
            <person name="Taylor A."/>
            <person name="Grigoriev I.V."/>
            <person name="Nagy L.G."/>
            <person name="Martin F."/>
            <person name="Kauserud H."/>
        </authorList>
    </citation>
    <scope>NUCLEOTIDE SEQUENCE</scope>
    <source>
        <strain evidence="14">9284</strain>
    </source>
</reference>
<keyword evidence="8" id="KW-1133">Transmembrane helix</keyword>
<dbReference type="SUPFAM" id="SSF48264">
    <property type="entry name" value="Cytochrome P450"/>
    <property type="match status" value="1"/>
</dbReference>
<evidence type="ECO:0000256" key="1">
    <source>
        <dbReference type="ARBA" id="ARBA00001971"/>
    </source>
</evidence>
<evidence type="ECO:0000256" key="2">
    <source>
        <dbReference type="ARBA" id="ARBA00004370"/>
    </source>
</evidence>
<comment type="similarity">
    <text evidence="4">Belongs to the cytochrome P450 family.</text>
</comment>
<protein>
    <submittedName>
        <fullName evidence="14">Cytochrome P450</fullName>
    </submittedName>
</protein>
<keyword evidence="11" id="KW-0503">Monooxygenase</keyword>
<accession>A0AAD7FSV3</accession>
<sequence>MGNMLGHLSSSSTTAVFAAVIALVVWSGYFKRSAVGSIPGPPSPSWLYGHMIQLLLPRQYGDYEFKWQSLYGAVYRLQGCFGEDYLMVSDPLAMQSIINSPKFEHSSMLISARKLMFHHKSLIASKGENHRRLRTAFNPSFSAAEIRRYEPLMEKVAAELSKELEVLPVDLEVDILPLVGTATLGAISEVVFGCPTRDLGAEFVRITARMMRLASSQTKHSILRNAAGRHLPEWFWDLMTLLPNHAFDELRRGRHLAGEIGEKIVAEKIGNAKRGLESNNDVFSRLLGLDDNSDNKPKLSEEEVAANTSLMVIAGQDTTTNVLCFGLLQLARSPQLQEDLRREIHSSRVGSASVVYNNMPLLNALIKETLRLHPVLAMVERIALDDTVLPLSESITTSDGTRISQIPIQKGQVVSLAITSYQRLESLWGPDAHEFKPSRWIEGNVYKGDAGAIGPYANLLAFFGGERTCLGWRFALLEMQVIISELVAKFSFALPDGEPARMQGSALVAPVLEGGERGAILKVTRML</sequence>
<dbReference type="InterPro" id="IPR036396">
    <property type="entry name" value="Cyt_P450_sf"/>
</dbReference>
<gene>
    <name evidence="14" type="ORF">FB45DRAFT_911372</name>
</gene>
<dbReference type="Proteomes" id="UP001221142">
    <property type="component" value="Unassembled WGS sequence"/>
</dbReference>
<dbReference type="GO" id="GO:0016705">
    <property type="term" value="F:oxidoreductase activity, acting on paired donors, with incorporation or reduction of molecular oxygen"/>
    <property type="evidence" value="ECO:0007669"/>
    <property type="project" value="InterPro"/>
</dbReference>
<evidence type="ECO:0000256" key="5">
    <source>
        <dbReference type="ARBA" id="ARBA00022617"/>
    </source>
</evidence>
<keyword evidence="5 13" id="KW-0349">Heme</keyword>
<evidence type="ECO:0000313" key="15">
    <source>
        <dbReference type="Proteomes" id="UP001221142"/>
    </source>
</evidence>
<dbReference type="InterPro" id="IPR001128">
    <property type="entry name" value="Cyt_P450"/>
</dbReference>
<evidence type="ECO:0000256" key="3">
    <source>
        <dbReference type="ARBA" id="ARBA00004721"/>
    </source>
</evidence>
<dbReference type="InterPro" id="IPR050121">
    <property type="entry name" value="Cytochrome_P450_monoxygenase"/>
</dbReference>
<evidence type="ECO:0000256" key="8">
    <source>
        <dbReference type="ARBA" id="ARBA00022989"/>
    </source>
</evidence>
<evidence type="ECO:0000256" key="6">
    <source>
        <dbReference type="ARBA" id="ARBA00022692"/>
    </source>
</evidence>
<keyword evidence="15" id="KW-1185">Reference proteome</keyword>
<evidence type="ECO:0000256" key="11">
    <source>
        <dbReference type="ARBA" id="ARBA00023033"/>
    </source>
</evidence>
<dbReference type="PRINTS" id="PR00385">
    <property type="entry name" value="P450"/>
</dbReference>
<keyword evidence="10 13" id="KW-0408">Iron</keyword>
<dbReference type="EMBL" id="JARKIF010000007">
    <property type="protein sequence ID" value="KAJ7635377.1"/>
    <property type="molecule type" value="Genomic_DNA"/>
</dbReference>
<evidence type="ECO:0000313" key="14">
    <source>
        <dbReference type="EMBL" id="KAJ7635377.1"/>
    </source>
</evidence>
<evidence type="ECO:0000256" key="13">
    <source>
        <dbReference type="PIRSR" id="PIRSR602403-1"/>
    </source>
</evidence>
<keyword evidence="6" id="KW-0812">Transmembrane</keyword>